<dbReference type="InterPro" id="IPR052016">
    <property type="entry name" value="Bact_Sigma-Reg"/>
</dbReference>
<dbReference type="Pfam" id="PF13185">
    <property type="entry name" value="GAF_2"/>
    <property type="match status" value="1"/>
</dbReference>
<dbReference type="Pfam" id="PF07228">
    <property type="entry name" value="SpoIIE"/>
    <property type="match status" value="1"/>
</dbReference>
<reference evidence="4" key="1">
    <citation type="submission" date="2020-04" db="EMBL/GenBank/DDBJ databases">
        <authorList>
            <person name="Zhang T."/>
        </authorList>
    </citation>
    <scope>NUCLEOTIDE SEQUENCE</scope>
    <source>
        <strain evidence="4">HKST-UBA02</strain>
    </source>
</reference>
<evidence type="ECO:0000259" key="2">
    <source>
        <dbReference type="SMART" id="SM00065"/>
    </source>
</evidence>
<accession>A0A956SED2</accession>
<dbReference type="EMBL" id="JAGQHS010000098">
    <property type="protein sequence ID" value="MCA9757415.1"/>
    <property type="molecule type" value="Genomic_DNA"/>
</dbReference>
<dbReference type="Gene3D" id="3.60.40.10">
    <property type="entry name" value="PPM-type phosphatase domain"/>
    <property type="match status" value="1"/>
</dbReference>
<reference evidence="4" key="2">
    <citation type="journal article" date="2021" name="Microbiome">
        <title>Successional dynamics and alternative stable states in a saline activated sludge microbial community over 9 years.</title>
        <authorList>
            <person name="Wang Y."/>
            <person name="Ye J."/>
            <person name="Ju F."/>
            <person name="Liu L."/>
            <person name="Boyd J.A."/>
            <person name="Deng Y."/>
            <person name="Parks D.H."/>
            <person name="Jiang X."/>
            <person name="Yin X."/>
            <person name="Woodcroft B.J."/>
            <person name="Tyson G.W."/>
            <person name="Hugenholtz P."/>
            <person name="Polz M.F."/>
            <person name="Zhang T."/>
        </authorList>
    </citation>
    <scope>NUCLEOTIDE SEQUENCE</scope>
    <source>
        <strain evidence="4">HKST-UBA02</strain>
    </source>
</reference>
<keyword evidence="1" id="KW-0378">Hydrolase</keyword>
<comment type="caution">
    <text evidence="4">The sequence shown here is derived from an EMBL/GenBank/DDBJ whole genome shotgun (WGS) entry which is preliminary data.</text>
</comment>
<dbReference type="SUPFAM" id="SSF81606">
    <property type="entry name" value="PP2C-like"/>
    <property type="match status" value="1"/>
</dbReference>
<dbReference type="Proteomes" id="UP000739538">
    <property type="component" value="Unassembled WGS sequence"/>
</dbReference>
<feature type="domain" description="GAF" evidence="2">
    <location>
        <begin position="31"/>
        <end position="179"/>
    </location>
</feature>
<dbReference type="Pfam" id="PF01590">
    <property type="entry name" value="GAF"/>
    <property type="match status" value="1"/>
</dbReference>
<gene>
    <name evidence="4" type="ORF">KDA27_16545</name>
</gene>
<sequence>MMAPDGQRRDGQGVDAQFLLGAFRRLNKTLRLRPLLFEIRNLTLEALEAEGVSLLVWNDAHTQLEFHLAFNEVPETRHRPTLEPGQGMAGWIVENDQAVVSHDVSKDPRFSHEFARQAGFVGRSLLGVPLYRAGIVFGAIVVLNKRRGAFGERDLATLRTLADPISIALDNALTFQIARRERAQNEALYRVGLVLSRKMDLEEISETLLDQLLKVVPYDAAAMYLLDGQGGTLEWFQQRGYPEGTVDKIHLKLGQGAVGWAAGSGEALILGDVRSDSRYVSARPETNSEMVVPILAEGNVIGVLNLEADALDYFTVSDLRVARAFANQASISIVRGRLYRESRDRARLQHELVLARSIQRKFLPSAAPSVPGYEIAGTNRPSTEVSGDAFDYITLTPTQIGIFIADVAGKGVSAALILATLRASLRTEAAGRYSIAEIVSRVNRLIWESVDPGQFATAVYGVLDTENGVFSYVNAGHERPFLLRARGTLERLSAGGLLLGLDPSTPFELGRITMEPGDVLLLFTDGATEAGAPAGEAFGEDRLGIFLRDQASEPLPALLDGIVREVEVFSGGNSLEDDVTLVALRRSPSEPA</sequence>
<dbReference type="SMART" id="SM00331">
    <property type="entry name" value="PP2C_SIG"/>
    <property type="match status" value="1"/>
</dbReference>
<evidence type="ECO:0000259" key="3">
    <source>
        <dbReference type="SMART" id="SM00331"/>
    </source>
</evidence>
<protein>
    <submittedName>
        <fullName evidence="4">SpoIIE family protein phosphatase</fullName>
    </submittedName>
</protein>
<dbReference type="PANTHER" id="PTHR43156:SF2">
    <property type="entry name" value="STAGE II SPORULATION PROTEIN E"/>
    <property type="match status" value="1"/>
</dbReference>
<evidence type="ECO:0000313" key="5">
    <source>
        <dbReference type="Proteomes" id="UP000739538"/>
    </source>
</evidence>
<dbReference type="InterPro" id="IPR036457">
    <property type="entry name" value="PPM-type-like_dom_sf"/>
</dbReference>
<dbReference type="AlphaFoldDB" id="A0A956SED2"/>
<evidence type="ECO:0000256" key="1">
    <source>
        <dbReference type="ARBA" id="ARBA00022801"/>
    </source>
</evidence>
<dbReference type="GO" id="GO:0016791">
    <property type="term" value="F:phosphatase activity"/>
    <property type="evidence" value="ECO:0007669"/>
    <property type="project" value="TreeGrafter"/>
</dbReference>
<dbReference type="SMART" id="SM00065">
    <property type="entry name" value="GAF"/>
    <property type="match status" value="2"/>
</dbReference>
<proteinExistence type="predicted"/>
<dbReference type="SUPFAM" id="SSF55781">
    <property type="entry name" value="GAF domain-like"/>
    <property type="match status" value="2"/>
</dbReference>
<organism evidence="4 5">
    <name type="scientific">Eiseniibacteriota bacterium</name>
    <dbReference type="NCBI Taxonomy" id="2212470"/>
    <lineage>
        <taxon>Bacteria</taxon>
        <taxon>Candidatus Eiseniibacteriota</taxon>
    </lineage>
</organism>
<dbReference type="PANTHER" id="PTHR43156">
    <property type="entry name" value="STAGE II SPORULATION PROTEIN E-RELATED"/>
    <property type="match status" value="1"/>
</dbReference>
<dbReference type="InterPro" id="IPR029016">
    <property type="entry name" value="GAF-like_dom_sf"/>
</dbReference>
<dbReference type="InterPro" id="IPR003018">
    <property type="entry name" value="GAF"/>
</dbReference>
<feature type="domain" description="GAF" evidence="2">
    <location>
        <begin position="200"/>
        <end position="343"/>
    </location>
</feature>
<dbReference type="Gene3D" id="3.30.450.40">
    <property type="match status" value="2"/>
</dbReference>
<name>A0A956SED2_UNCEI</name>
<dbReference type="InterPro" id="IPR001932">
    <property type="entry name" value="PPM-type_phosphatase-like_dom"/>
</dbReference>
<feature type="domain" description="PPM-type phosphatase" evidence="3">
    <location>
        <begin position="370"/>
        <end position="586"/>
    </location>
</feature>
<evidence type="ECO:0000313" key="4">
    <source>
        <dbReference type="EMBL" id="MCA9757415.1"/>
    </source>
</evidence>